<organism evidence="16 17">
    <name type="scientific">Bos mutus</name>
    <name type="common">wild yak</name>
    <dbReference type="NCBI Taxonomy" id="72004"/>
    <lineage>
        <taxon>Eukaryota</taxon>
        <taxon>Metazoa</taxon>
        <taxon>Chordata</taxon>
        <taxon>Craniata</taxon>
        <taxon>Vertebrata</taxon>
        <taxon>Euteleostomi</taxon>
        <taxon>Mammalia</taxon>
        <taxon>Eutheria</taxon>
        <taxon>Laurasiatheria</taxon>
        <taxon>Artiodactyla</taxon>
        <taxon>Ruminantia</taxon>
        <taxon>Pecora</taxon>
        <taxon>Bovidae</taxon>
        <taxon>Bovinae</taxon>
        <taxon>Bos</taxon>
    </lineage>
</organism>
<keyword evidence="7" id="KW-0904">Protein phosphatase</keyword>
<reference evidence="16" key="1">
    <citation type="submission" date="2019-10" db="EMBL/GenBank/DDBJ databases">
        <title>The sequence and de novo assembly of the wild yak genome.</title>
        <authorList>
            <person name="Liu Y."/>
        </authorList>
    </citation>
    <scope>NUCLEOTIDE SEQUENCE [LARGE SCALE GENOMIC DNA]</scope>
    <source>
        <strain evidence="16">WY2019</strain>
    </source>
</reference>
<name>A0A6B0RH14_9CETA</name>
<keyword evidence="17" id="KW-1185">Reference proteome</keyword>
<dbReference type="InterPro" id="IPR020422">
    <property type="entry name" value="TYR_PHOSPHATASE_DUAL_dom"/>
</dbReference>
<evidence type="ECO:0000256" key="6">
    <source>
        <dbReference type="ARBA" id="ARBA00022801"/>
    </source>
</evidence>
<comment type="subunit">
    <text evidence="9">Interacts with cyclin-dependent kinases such as CDK1, CDK2 and CDK3. Does not interact with CDK4. Interacts (via C-terminus) with phosphorylated CDK2 (via C-terminal helix). Interacts with MS4A3 (via C-terminus); the interaction enhances CDKN3 enzymatic activity.</text>
</comment>
<proteinExistence type="inferred from homology"/>
<dbReference type="InterPro" id="IPR050561">
    <property type="entry name" value="PTP"/>
</dbReference>
<evidence type="ECO:0000256" key="8">
    <source>
        <dbReference type="ARBA" id="ARBA00023306"/>
    </source>
</evidence>
<dbReference type="Pfam" id="PF05706">
    <property type="entry name" value="CDKN3"/>
    <property type="match status" value="1"/>
</dbReference>
<feature type="compositionally biased region" description="Polar residues" evidence="13">
    <location>
        <begin position="481"/>
        <end position="491"/>
    </location>
</feature>
<evidence type="ECO:0000256" key="11">
    <source>
        <dbReference type="ARBA" id="ARBA00080894"/>
    </source>
</evidence>
<feature type="region of interest" description="Disordered" evidence="13">
    <location>
        <begin position="76"/>
        <end position="117"/>
    </location>
</feature>
<feature type="compositionally biased region" description="Acidic residues" evidence="13">
    <location>
        <begin position="521"/>
        <end position="530"/>
    </location>
</feature>
<dbReference type="CDD" id="cd14505">
    <property type="entry name" value="CDKN3-like"/>
    <property type="match status" value="1"/>
</dbReference>
<dbReference type="InterPro" id="IPR029021">
    <property type="entry name" value="Prot-tyrosine_phosphatase-like"/>
</dbReference>
<evidence type="ECO:0000256" key="1">
    <source>
        <dbReference type="ARBA" id="ARBA00004556"/>
    </source>
</evidence>
<evidence type="ECO:0000256" key="4">
    <source>
        <dbReference type="ARBA" id="ARBA00013081"/>
    </source>
</evidence>
<keyword evidence="6" id="KW-0378">Hydrolase</keyword>
<evidence type="ECO:0000256" key="2">
    <source>
        <dbReference type="ARBA" id="ARBA00009580"/>
    </source>
</evidence>
<feature type="region of interest" description="Disordered" evidence="13">
    <location>
        <begin position="446"/>
        <end position="530"/>
    </location>
</feature>
<dbReference type="PANTHER" id="PTHR23339">
    <property type="entry name" value="TYROSINE SPECIFIC PROTEIN PHOSPHATASE AND DUAL SPECIFICITY PROTEIN PHOSPHATASE"/>
    <property type="match status" value="1"/>
</dbReference>
<dbReference type="EC" id="3.1.3.48" evidence="3"/>
<evidence type="ECO:0000256" key="12">
    <source>
        <dbReference type="ARBA" id="ARBA00082005"/>
    </source>
</evidence>
<dbReference type="InterPro" id="IPR022778">
    <property type="entry name" value="CDKN3"/>
</dbReference>
<dbReference type="EC" id="3.1.3.16" evidence="4"/>
<dbReference type="FunFam" id="3.90.190.10:FF:000046">
    <property type="entry name" value="Cyclin-dependent kinase inhibitor 3"/>
    <property type="match status" value="1"/>
</dbReference>
<evidence type="ECO:0000259" key="14">
    <source>
        <dbReference type="PROSITE" id="PS50054"/>
    </source>
</evidence>
<dbReference type="SUPFAM" id="SSF52799">
    <property type="entry name" value="(Phosphotyrosine protein) phosphatases II"/>
    <property type="match status" value="1"/>
</dbReference>
<accession>A0A6B0RH14</accession>
<evidence type="ECO:0000256" key="7">
    <source>
        <dbReference type="ARBA" id="ARBA00022912"/>
    </source>
</evidence>
<gene>
    <name evidence="16" type="ORF">E5288_WYG001582</name>
</gene>
<dbReference type="InterPro" id="IPR003595">
    <property type="entry name" value="Tyr_Pase_cat"/>
</dbReference>
<sequence>MSPREEGLAAKYQEKVQNSSLHREGIVSRSGVLTRLQFLLVKLLKKGPRAVIRAISPFLRFRVTLPRGCSKGMQFGVDKTNSGVQENGASSDAETRVPNNAKEETTTGTYPKNGCPPRIMSGAKRNAILIKTNKQNNEIVKNATDEINRMLCQRITETVTPLEPHLPRPPRLRSGHCFRQLDNVFIENQFSPLSPGARGALSFQAATSIAAVENDTSSPLPGDLAAQCDRIINILALLALLLKPVLVTDTAFFAALSASSPLPIVAHLQGAGLLKDTRTLPHDIYRLRLNTTGKSDFDFPKQLLRDYSSFTNLAAGHYHSPFIDTAHTLLIGRKAQGTEQSFVGRHCFTQEVSLAKDKAHIGVHGLFPSLIISPPAALAENGVIIQQAAPGFPSGRRPSPGFHSPAFQWRLAPQPASRGRDLAPVGSPAQVKAIWEAETCHVTASLPNKGQEHKSKCESATMEDSPLYASNRREERALPANQRSARLSSRASFKGLLRTNERLEAKPGRPGADSMQTSEFDSSDEEPVEDEQTPIQISWLPLSRVNCSQFLGLCALPGCKFKDVRRNIQKDTEELKSYGIQDIFVFCTRGELSKYRVPNLLDLYHQYGIITHHHPIPDGGTPDITSCCEIMEELEICLKNNRKTLIHCYGGLGRSCLVAACLLLYLSDTVSPQQAIDSLRDLRGSGAIQTIKQYNYLHEFRDKLAAHLSSRNSLSRSVSR</sequence>
<feature type="domain" description="Tyrosine-protein phosphatase" evidence="14">
    <location>
        <begin position="540"/>
        <end position="709"/>
    </location>
</feature>
<dbReference type="EMBL" id="VBQZ03000037">
    <property type="protein sequence ID" value="MXQ87326.1"/>
    <property type="molecule type" value="Genomic_DNA"/>
</dbReference>
<dbReference type="Proteomes" id="UP000322234">
    <property type="component" value="Unassembled WGS sequence"/>
</dbReference>
<evidence type="ECO:0000313" key="16">
    <source>
        <dbReference type="EMBL" id="MXQ87326.1"/>
    </source>
</evidence>
<keyword evidence="5" id="KW-0963">Cytoplasm</keyword>
<evidence type="ECO:0000256" key="9">
    <source>
        <dbReference type="ARBA" id="ARBA00064980"/>
    </source>
</evidence>
<keyword evidence="8" id="KW-0131">Cell cycle</keyword>
<evidence type="ECO:0000256" key="13">
    <source>
        <dbReference type="SAM" id="MobiDB-lite"/>
    </source>
</evidence>
<comment type="similarity">
    <text evidence="2">Belongs to the protein-tyrosine phosphatase family.</text>
</comment>
<dbReference type="InterPro" id="IPR000387">
    <property type="entry name" value="Tyr_Pase_dom"/>
</dbReference>
<evidence type="ECO:0000256" key="5">
    <source>
        <dbReference type="ARBA" id="ARBA00022490"/>
    </source>
</evidence>
<feature type="domain" description="Tyrosine specific protein phosphatases" evidence="15">
    <location>
        <begin position="628"/>
        <end position="695"/>
    </location>
</feature>
<protein>
    <recommendedName>
        <fullName evidence="10">Cyclin-dependent kinase inhibitor 3</fullName>
        <ecNumber evidence="4">3.1.3.16</ecNumber>
        <ecNumber evidence="3">3.1.3.48</ecNumber>
    </recommendedName>
    <alternativeName>
        <fullName evidence="12">CDK2-associated dual-specificity phosphatase</fullName>
    </alternativeName>
    <alternativeName>
        <fullName evidence="11">Kinase-associated phosphatase</fullName>
    </alternativeName>
</protein>
<feature type="compositionally biased region" description="Polar residues" evidence="13">
    <location>
        <begin position="79"/>
        <end position="92"/>
    </location>
</feature>
<comment type="caution">
    <text evidence="16">The sequence shown here is derived from an EMBL/GenBank/DDBJ whole genome shotgun (WGS) entry which is preliminary data.</text>
</comment>
<dbReference type="PROSITE" id="PS50056">
    <property type="entry name" value="TYR_PHOSPHATASE_2"/>
    <property type="match status" value="1"/>
</dbReference>
<dbReference type="PROSITE" id="PS50054">
    <property type="entry name" value="TYR_PHOSPHATASE_DUAL"/>
    <property type="match status" value="1"/>
</dbReference>
<evidence type="ECO:0000256" key="10">
    <source>
        <dbReference type="ARBA" id="ARBA00067397"/>
    </source>
</evidence>
<evidence type="ECO:0000313" key="17">
    <source>
        <dbReference type="Proteomes" id="UP000322234"/>
    </source>
</evidence>
<dbReference type="GO" id="GO:0004725">
    <property type="term" value="F:protein tyrosine phosphatase activity"/>
    <property type="evidence" value="ECO:0007669"/>
    <property type="project" value="UniProtKB-EC"/>
</dbReference>
<dbReference type="SMART" id="SM00404">
    <property type="entry name" value="PTPc_motif"/>
    <property type="match status" value="1"/>
</dbReference>
<dbReference type="Gene3D" id="3.90.190.10">
    <property type="entry name" value="Protein tyrosine phosphatase superfamily"/>
    <property type="match status" value="1"/>
</dbReference>
<evidence type="ECO:0000256" key="3">
    <source>
        <dbReference type="ARBA" id="ARBA00013064"/>
    </source>
</evidence>
<dbReference type="GO" id="GO:0004722">
    <property type="term" value="F:protein serine/threonine phosphatase activity"/>
    <property type="evidence" value="ECO:0007669"/>
    <property type="project" value="UniProtKB-EC"/>
</dbReference>
<comment type="subcellular location">
    <subcellularLocation>
        <location evidence="1">Cytoplasm</location>
        <location evidence="1">Perinuclear region</location>
    </subcellularLocation>
</comment>
<dbReference type="GO" id="GO:0048471">
    <property type="term" value="C:perinuclear region of cytoplasm"/>
    <property type="evidence" value="ECO:0007669"/>
    <property type="project" value="UniProtKB-SubCell"/>
</dbReference>
<dbReference type="AlphaFoldDB" id="A0A6B0RH14"/>
<evidence type="ECO:0000259" key="15">
    <source>
        <dbReference type="PROSITE" id="PS50056"/>
    </source>
</evidence>